<evidence type="ECO:0000313" key="8">
    <source>
        <dbReference type="Proteomes" id="UP001152300"/>
    </source>
</evidence>
<dbReference type="Pfam" id="PF07690">
    <property type="entry name" value="MFS_1"/>
    <property type="match status" value="1"/>
</dbReference>
<comment type="caution">
    <text evidence="7">The sequence shown here is derived from an EMBL/GenBank/DDBJ whole genome shotgun (WGS) entry which is preliminary data.</text>
</comment>
<reference evidence="7" key="1">
    <citation type="submission" date="2022-11" db="EMBL/GenBank/DDBJ databases">
        <title>Genome Resource of Sclerotinia nivalis Strain SnTB1, a Plant Pathogen Isolated from American Ginseng.</title>
        <authorList>
            <person name="Fan S."/>
        </authorList>
    </citation>
    <scope>NUCLEOTIDE SEQUENCE</scope>
    <source>
        <strain evidence="7">SnTB1</strain>
    </source>
</reference>
<evidence type="ECO:0000313" key="7">
    <source>
        <dbReference type="EMBL" id="KAJ8062321.1"/>
    </source>
</evidence>
<dbReference type="AlphaFoldDB" id="A0A9X0AGF8"/>
<protein>
    <recommendedName>
        <fullName evidence="9">Major facilitator superfamily (MFS) profile domain-containing protein</fullName>
    </recommendedName>
</protein>
<feature type="transmembrane region" description="Helical" evidence="6">
    <location>
        <begin position="216"/>
        <end position="237"/>
    </location>
</feature>
<evidence type="ECO:0000256" key="2">
    <source>
        <dbReference type="ARBA" id="ARBA00022692"/>
    </source>
</evidence>
<dbReference type="EMBL" id="JAPEIS010000010">
    <property type="protein sequence ID" value="KAJ8062321.1"/>
    <property type="molecule type" value="Genomic_DNA"/>
</dbReference>
<feature type="transmembrane region" description="Helical" evidence="6">
    <location>
        <begin position="20"/>
        <end position="42"/>
    </location>
</feature>
<accession>A0A9X0AGF8</accession>
<feature type="transmembrane region" description="Helical" evidence="6">
    <location>
        <begin position="172"/>
        <end position="195"/>
    </location>
</feature>
<feature type="region of interest" description="Disordered" evidence="5">
    <location>
        <begin position="59"/>
        <end position="89"/>
    </location>
</feature>
<keyword evidence="2 6" id="KW-0812">Transmembrane</keyword>
<dbReference type="PANTHER" id="PTHR23502:SF4">
    <property type="entry name" value="MAJOR FACILITATOR SUPERFAMILY (MFS) PROFILE DOMAIN-CONTAINING PROTEIN-RELATED"/>
    <property type="match status" value="1"/>
</dbReference>
<dbReference type="SUPFAM" id="SSF103473">
    <property type="entry name" value="MFS general substrate transporter"/>
    <property type="match status" value="1"/>
</dbReference>
<dbReference type="Gene3D" id="1.20.1250.20">
    <property type="entry name" value="MFS general substrate transporter like domains"/>
    <property type="match status" value="1"/>
</dbReference>
<dbReference type="PANTHER" id="PTHR23502">
    <property type="entry name" value="MAJOR FACILITATOR SUPERFAMILY"/>
    <property type="match status" value="1"/>
</dbReference>
<dbReference type="GO" id="GO:0022857">
    <property type="term" value="F:transmembrane transporter activity"/>
    <property type="evidence" value="ECO:0007669"/>
    <property type="project" value="InterPro"/>
</dbReference>
<keyword evidence="8" id="KW-1185">Reference proteome</keyword>
<gene>
    <name evidence="7" type="ORF">OCU04_008868</name>
</gene>
<feature type="compositionally biased region" description="Polar residues" evidence="5">
    <location>
        <begin position="67"/>
        <end position="83"/>
    </location>
</feature>
<proteinExistence type="predicted"/>
<keyword evidence="3 6" id="KW-1133">Transmembrane helix</keyword>
<feature type="transmembrane region" description="Helical" evidence="6">
    <location>
        <begin position="135"/>
        <end position="160"/>
    </location>
</feature>
<evidence type="ECO:0000256" key="5">
    <source>
        <dbReference type="SAM" id="MobiDB-lite"/>
    </source>
</evidence>
<evidence type="ECO:0000256" key="6">
    <source>
        <dbReference type="SAM" id="Phobius"/>
    </source>
</evidence>
<dbReference type="GO" id="GO:0005886">
    <property type="term" value="C:plasma membrane"/>
    <property type="evidence" value="ECO:0007669"/>
    <property type="project" value="TreeGrafter"/>
</dbReference>
<evidence type="ECO:0000256" key="1">
    <source>
        <dbReference type="ARBA" id="ARBA00004141"/>
    </source>
</evidence>
<keyword evidence="4 6" id="KW-0472">Membrane</keyword>
<sequence>MISNNLTPIVSGYVISSLSWHWSFWLLAILWVVILAATLACFPETTFYRDTSSDNSVEVEMLEEDNSTPQNNKLDNPAQTTSSPRHEAENFDVEKYSQASSWKYHFGFGAVKFHNQSRVFKLCVDPIILLAHPAVLWGCVMWSAVFTWIILIGAVVSQIFGAPPYSMSTTAVGNLAGIAPLIGSTIGTLTGGWSCDKVAGYLALRNRGVYEPEFRLLIIIPAFVAMAIGGFGLGAAIDKGLSPVTCGVFMAILNFAVGAGCTGVVAYTNDVCSQRSSEAFGLTMVSYHFFEKDEKINV</sequence>
<evidence type="ECO:0000256" key="4">
    <source>
        <dbReference type="ARBA" id="ARBA00023136"/>
    </source>
</evidence>
<dbReference type="InterPro" id="IPR011701">
    <property type="entry name" value="MFS"/>
</dbReference>
<evidence type="ECO:0008006" key="9">
    <source>
        <dbReference type="Google" id="ProtNLM"/>
    </source>
</evidence>
<dbReference type="Proteomes" id="UP001152300">
    <property type="component" value="Unassembled WGS sequence"/>
</dbReference>
<comment type="subcellular location">
    <subcellularLocation>
        <location evidence="1">Membrane</location>
        <topology evidence="1">Multi-pass membrane protein</topology>
    </subcellularLocation>
</comment>
<evidence type="ECO:0000256" key="3">
    <source>
        <dbReference type="ARBA" id="ARBA00022989"/>
    </source>
</evidence>
<dbReference type="InterPro" id="IPR036259">
    <property type="entry name" value="MFS_trans_sf"/>
</dbReference>
<dbReference type="OrthoDB" id="2585655at2759"/>
<organism evidence="7 8">
    <name type="scientific">Sclerotinia nivalis</name>
    <dbReference type="NCBI Taxonomy" id="352851"/>
    <lineage>
        <taxon>Eukaryota</taxon>
        <taxon>Fungi</taxon>
        <taxon>Dikarya</taxon>
        <taxon>Ascomycota</taxon>
        <taxon>Pezizomycotina</taxon>
        <taxon>Leotiomycetes</taxon>
        <taxon>Helotiales</taxon>
        <taxon>Sclerotiniaceae</taxon>
        <taxon>Sclerotinia</taxon>
    </lineage>
</organism>
<feature type="transmembrane region" description="Helical" evidence="6">
    <location>
        <begin position="249"/>
        <end position="267"/>
    </location>
</feature>
<name>A0A9X0AGF8_9HELO</name>